<evidence type="ECO:0000259" key="7">
    <source>
        <dbReference type="Pfam" id="PF02601"/>
    </source>
</evidence>
<dbReference type="Proteomes" id="UP000242972">
    <property type="component" value="Unassembled WGS sequence"/>
</dbReference>
<organism evidence="9 10">
    <name type="scientific">Sulfobacillus benefaciens</name>
    <dbReference type="NCBI Taxonomy" id="453960"/>
    <lineage>
        <taxon>Bacteria</taxon>
        <taxon>Bacillati</taxon>
        <taxon>Bacillota</taxon>
        <taxon>Clostridia</taxon>
        <taxon>Eubacteriales</taxon>
        <taxon>Clostridiales Family XVII. Incertae Sedis</taxon>
        <taxon>Sulfobacillus</taxon>
    </lineage>
</organism>
<protein>
    <recommendedName>
        <fullName evidence="5">Exodeoxyribonuclease 7 large subunit</fullName>
        <ecNumber evidence="5">3.1.11.6</ecNumber>
    </recommendedName>
    <alternativeName>
        <fullName evidence="5">Exodeoxyribonuclease VII large subunit</fullName>
        <shortName evidence="5">Exonuclease VII large subunit</shortName>
    </alternativeName>
</protein>
<dbReference type="GO" id="GO:0005737">
    <property type="term" value="C:cytoplasm"/>
    <property type="evidence" value="ECO:0007669"/>
    <property type="project" value="UniProtKB-SubCell"/>
</dbReference>
<evidence type="ECO:0000259" key="8">
    <source>
        <dbReference type="Pfam" id="PF13742"/>
    </source>
</evidence>
<comment type="subcellular location">
    <subcellularLocation>
        <location evidence="5 6">Cytoplasm</location>
    </subcellularLocation>
</comment>
<keyword evidence="3 5" id="KW-0378">Hydrolase</keyword>
<dbReference type="CDD" id="cd04489">
    <property type="entry name" value="ExoVII_LU_OBF"/>
    <property type="match status" value="1"/>
</dbReference>
<comment type="catalytic activity">
    <reaction evidence="5 6">
        <text>Exonucleolytic cleavage in either 5'- to 3'- or 3'- to 5'-direction to yield nucleoside 5'-phosphates.</text>
        <dbReference type="EC" id="3.1.11.6"/>
    </reaction>
</comment>
<dbReference type="GO" id="GO:0006308">
    <property type="term" value="P:DNA catabolic process"/>
    <property type="evidence" value="ECO:0007669"/>
    <property type="project" value="UniProtKB-UniRule"/>
</dbReference>
<dbReference type="PANTHER" id="PTHR30008">
    <property type="entry name" value="EXODEOXYRIBONUCLEASE 7 LARGE SUBUNIT"/>
    <property type="match status" value="1"/>
</dbReference>
<keyword evidence="4 5" id="KW-0269">Exonuclease</keyword>
<name>A0A2T2XL61_9FIRM</name>
<evidence type="ECO:0000256" key="4">
    <source>
        <dbReference type="ARBA" id="ARBA00022839"/>
    </source>
</evidence>
<sequence length="397" mass="44490">MRQNPQKFTVSQLVQAIRQLVEGVPEWQHLWIQGELSGVKHHSSGHWYFVMKDDQAQIRSVMFRRDALSLDAPLRDGMQVLALGRIGVFERDGQTQLYVTQIHDIGAGKAHLALEALKQKLAAEGLFSRPKRALPLLPKAVGVVTSPTGAARRDIETVIGRRYPGMSIRLYPVLVQGKEATAALVEALSSVSAQDVDVVIVGRGGGSKEDLMVFNEEAVVRAIARCPVPVISAVGHEIDTTLVDLAADLRAATPSAAAELAVPELVRLVHWQNTLMSRAQQAILGRIDAERRRLAGWTTHGILTQPEILLREAKLRLDRLQERADRSWERRLREQRHRWDRAQAQIQSLNPEAILDRGYAYVTNREGSLVTAAQIMPDELYQIHWYNGSHWVTRVNR</sequence>
<accession>A0A2T2XL61</accession>
<dbReference type="GO" id="GO:0008855">
    <property type="term" value="F:exodeoxyribonuclease VII activity"/>
    <property type="evidence" value="ECO:0007669"/>
    <property type="project" value="UniProtKB-UniRule"/>
</dbReference>
<dbReference type="GO" id="GO:0003676">
    <property type="term" value="F:nucleic acid binding"/>
    <property type="evidence" value="ECO:0007669"/>
    <property type="project" value="InterPro"/>
</dbReference>
<dbReference type="PANTHER" id="PTHR30008:SF0">
    <property type="entry name" value="EXODEOXYRIBONUCLEASE 7 LARGE SUBUNIT"/>
    <property type="match status" value="1"/>
</dbReference>
<evidence type="ECO:0000256" key="2">
    <source>
        <dbReference type="ARBA" id="ARBA00022722"/>
    </source>
</evidence>
<dbReference type="GO" id="GO:0009318">
    <property type="term" value="C:exodeoxyribonuclease VII complex"/>
    <property type="evidence" value="ECO:0007669"/>
    <property type="project" value="UniProtKB-UniRule"/>
</dbReference>
<evidence type="ECO:0000256" key="6">
    <source>
        <dbReference type="RuleBase" id="RU004355"/>
    </source>
</evidence>
<evidence type="ECO:0000256" key="1">
    <source>
        <dbReference type="ARBA" id="ARBA00022490"/>
    </source>
</evidence>
<dbReference type="EMBL" id="PXYW01000003">
    <property type="protein sequence ID" value="PSR35230.1"/>
    <property type="molecule type" value="Genomic_DNA"/>
</dbReference>
<keyword evidence="1 5" id="KW-0963">Cytoplasm</keyword>
<comment type="subunit">
    <text evidence="5">Heterooligomer composed of large and small subunits.</text>
</comment>
<dbReference type="Pfam" id="PF02601">
    <property type="entry name" value="Exonuc_VII_L"/>
    <property type="match status" value="1"/>
</dbReference>
<evidence type="ECO:0000256" key="5">
    <source>
        <dbReference type="HAMAP-Rule" id="MF_00378"/>
    </source>
</evidence>
<dbReference type="HAMAP" id="MF_00378">
    <property type="entry name" value="Exonuc_7_L"/>
    <property type="match status" value="1"/>
</dbReference>
<dbReference type="NCBIfam" id="TIGR00237">
    <property type="entry name" value="xseA"/>
    <property type="match status" value="1"/>
</dbReference>
<gene>
    <name evidence="5 9" type="primary">xseA</name>
    <name evidence="9" type="ORF">C7B46_02145</name>
</gene>
<feature type="domain" description="OB-fold nucleic acid binding" evidence="8">
    <location>
        <begin position="8"/>
        <end position="102"/>
    </location>
</feature>
<reference evidence="9 10" key="1">
    <citation type="journal article" date="2014" name="BMC Genomics">
        <title>Comparison of environmental and isolate Sulfobacillus genomes reveals diverse carbon, sulfur, nitrogen, and hydrogen metabolisms.</title>
        <authorList>
            <person name="Justice N.B."/>
            <person name="Norman A."/>
            <person name="Brown C.T."/>
            <person name="Singh A."/>
            <person name="Thomas B.C."/>
            <person name="Banfield J.F."/>
        </authorList>
    </citation>
    <scope>NUCLEOTIDE SEQUENCE [LARGE SCALE GENOMIC DNA]</scope>
    <source>
        <strain evidence="9">AMDSBA4</strain>
    </source>
</reference>
<dbReference type="InterPro" id="IPR020579">
    <property type="entry name" value="Exonuc_VII_lsu_C"/>
</dbReference>
<evidence type="ECO:0000256" key="3">
    <source>
        <dbReference type="ARBA" id="ARBA00022801"/>
    </source>
</evidence>
<comment type="similarity">
    <text evidence="5 6">Belongs to the XseA family.</text>
</comment>
<evidence type="ECO:0000313" key="10">
    <source>
        <dbReference type="Proteomes" id="UP000242972"/>
    </source>
</evidence>
<keyword evidence="2 5" id="KW-0540">Nuclease</keyword>
<comment type="function">
    <text evidence="5">Bidirectionally degrades single-stranded DNA into large acid-insoluble oligonucleotides, which are then degraded further into small acid-soluble oligonucleotides.</text>
</comment>
<comment type="caution">
    <text evidence="9">The sequence shown here is derived from an EMBL/GenBank/DDBJ whole genome shotgun (WGS) entry which is preliminary data.</text>
</comment>
<evidence type="ECO:0000313" key="9">
    <source>
        <dbReference type="EMBL" id="PSR35230.1"/>
    </source>
</evidence>
<proteinExistence type="inferred from homology"/>
<dbReference type="Pfam" id="PF13742">
    <property type="entry name" value="tRNA_anti_2"/>
    <property type="match status" value="1"/>
</dbReference>
<dbReference type="InterPro" id="IPR003753">
    <property type="entry name" value="Exonuc_VII_L"/>
</dbReference>
<dbReference type="EC" id="3.1.11.6" evidence="5"/>
<dbReference type="AlphaFoldDB" id="A0A2T2XL61"/>
<feature type="domain" description="Exonuclease VII large subunit C-terminal" evidence="7">
    <location>
        <begin position="130"/>
        <end position="345"/>
    </location>
</feature>
<dbReference type="InterPro" id="IPR025824">
    <property type="entry name" value="OB-fold_nuc-bd_dom"/>
</dbReference>